<evidence type="ECO:0000256" key="1">
    <source>
        <dbReference type="ARBA" id="ARBA00000085"/>
    </source>
</evidence>
<keyword evidence="6 10" id="KW-0418">Kinase</keyword>
<dbReference type="PANTHER" id="PTHR41523">
    <property type="entry name" value="TWO-COMPONENT SYSTEM SENSOR PROTEIN"/>
    <property type="match status" value="1"/>
</dbReference>
<dbReference type="InterPro" id="IPR036890">
    <property type="entry name" value="HATPase_C_sf"/>
</dbReference>
<feature type="domain" description="Histidine kinase" evidence="9">
    <location>
        <begin position="275"/>
        <end position="471"/>
    </location>
</feature>
<proteinExistence type="predicted"/>
<keyword evidence="3" id="KW-0597">Phosphoprotein</keyword>
<protein>
    <recommendedName>
        <fullName evidence="2">histidine kinase</fullName>
        <ecNumber evidence="2">2.7.13.3</ecNumber>
    </recommendedName>
</protein>
<evidence type="ECO:0000256" key="8">
    <source>
        <dbReference type="ARBA" id="ARBA00023012"/>
    </source>
</evidence>
<dbReference type="InterPro" id="IPR005467">
    <property type="entry name" value="His_kinase_dom"/>
</dbReference>
<dbReference type="Pfam" id="PF12282">
    <property type="entry name" value="GAF_PdtaS"/>
    <property type="match status" value="1"/>
</dbReference>
<dbReference type="AlphaFoldDB" id="A0A0J6WT03"/>
<keyword evidence="5" id="KW-0547">Nucleotide-binding</keyword>
<dbReference type="GO" id="GO:0004673">
    <property type="term" value="F:protein histidine kinase activity"/>
    <property type="evidence" value="ECO:0007669"/>
    <property type="project" value="UniProtKB-EC"/>
</dbReference>
<evidence type="ECO:0000313" key="11">
    <source>
        <dbReference type="Proteomes" id="UP000036503"/>
    </source>
</evidence>
<accession>A0A0J6WT03</accession>
<evidence type="ECO:0000256" key="4">
    <source>
        <dbReference type="ARBA" id="ARBA00022679"/>
    </source>
</evidence>
<dbReference type="RefSeq" id="WP_048515536.1">
    <property type="nucleotide sequence ID" value="NZ_FUXD01000070.1"/>
</dbReference>
<evidence type="ECO:0000313" key="10">
    <source>
        <dbReference type="EMBL" id="KMO85288.1"/>
    </source>
</evidence>
<keyword evidence="7" id="KW-0067">ATP-binding</keyword>
<dbReference type="EC" id="2.7.13.3" evidence="2"/>
<dbReference type="Gene3D" id="3.30.565.10">
    <property type="entry name" value="Histidine kinase-like ATPase, C-terminal domain"/>
    <property type="match status" value="1"/>
</dbReference>
<evidence type="ECO:0000256" key="5">
    <source>
        <dbReference type="ARBA" id="ARBA00022741"/>
    </source>
</evidence>
<dbReference type="EMBL" id="LEKT01000077">
    <property type="protein sequence ID" value="KMO85288.1"/>
    <property type="molecule type" value="Genomic_DNA"/>
</dbReference>
<dbReference type="PANTHER" id="PTHR41523:SF8">
    <property type="entry name" value="ETHYLENE RESPONSE SENSOR PROTEIN"/>
    <property type="match status" value="1"/>
</dbReference>
<gene>
    <name evidence="10" type="ORF">AB840_14365</name>
</gene>
<dbReference type="GO" id="GO:0005524">
    <property type="term" value="F:ATP binding"/>
    <property type="evidence" value="ECO:0007669"/>
    <property type="project" value="UniProtKB-KW"/>
</dbReference>
<dbReference type="Gene3D" id="3.30.450.20">
    <property type="entry name" value="PAS domain"/>
    <property type="match status" value="1"/>
</dbReference>
<keyword evidence="4" id="KW-0808">Transferase</keyword>
<dbReference type="SMART" id="SM00911">
    <property type="entry name" value="HWE_HK"/>
    <property type="match status" value="1"/>
</dbReference>
<dbReference type="Pfam" id="PF02518">
    <property type="entry name" value="HATPase_c"/>
    <property type="match status" value="1"/>
</dbReference>
<comment type="catalytic activity">
    <reaction evidence="1">
        <text>ATP + protein L-histidine = ADP + protein N-phospho-L-histidine.</text>
        <dbReference type="EC" id="2.7.13.3"/>
    </reaction>
</comment>
<keyword evidence="11" id="KW-1185">Reference proteome</keyword>
<organism evidence="10 11">
    <name type="scientific">Megasphaera cerevisiae DSM 20462</name>
    <dbReference type="NCBI Taxonomy" id="1122219"/>
    <lineage>
        <taxon>Bacteria</taxon>
        <taxon>Bacillati</taxon>
        <taxon>Bacillota</taxon>
        <taxon>Negativicutes</taxon>
        <taxon>Veillonellales</taxon>
        <taxon>Veillonellaceae</taxon>
        <taxon>Megasphaera</taxon>
    </lineage>
</organism>
<evidence type="ECO:0000256" key="6">
    <source>
        <dbReference type="ARBA" id="ARBA00022777"/>
    </source>
</evidence>
<dbReference type="InterPro" id="IPR038424">
    <property type="entry name" value="H_kinase_PdtaS_GAF_sf"/>
</dbReference>
<dbReference type="InParanoid" id="A0A0J6WT03"/>
<evidence type="ECO:0000256" key="7">
    <source>
        <dbReference type="ARBA" id="ARBA00022840"/>
    </source>
</evidence>
<dbReference type="InterPro" id="IPR003594">
    <property type="entry name" value="HATPase_dom"/>
</dbReference>
<dbReference type="STRING" id="39029.BSR42_12845"/>
<dbReference type="InterPro" id="IPR011495">
    <property type="entry name" value="Sig_transdc_His_kin_sub2_dim/P"/>
</dbReference>
<dbReference type="Pfam" id="PF07568">
    <property type="entry name" value="HisKA_2"/>
    <property type="match status" value="1"/>
</dbReference>
<comment type="caution">
    <text evidence="10">The sequence shown here is derived from an EMBL/GenBank/DDBJ whole genome shotgun (WGS) entry which is preliminary data.</text>
</comment>
<dbReference type="Proteomes" id="UP000036503">
    <property type="component" value="Unassembled WGS sequence"/>
</dbReference>
<name>A0A0J6WT03_9FIRM</name>
<evidence type="ECO:0000256" key="3">
    <source>
        <dbReference type="ARBA" id="ARBA00022553"/>
    </source>
</evidence>
<dbReference type="OrthoDB" id="9767435at2"/>
<dbReference type="PROSITE" id="PS50109">
    <property type="entry name" value="HIS_KIN"/>
    <property type="match status" value="1"/>
</dbReference>
<dbReference type="PATRIC" id="fig|1122219.3.peg.3230"/>
<evidence type="ECO:0000256" key="2">
    <source>
        <dbReference type="ARBA" id="ARBA00012438"/>
    </source>
</evidence>
<dbReference type="InterPro" id="IPR022066">
    <property type="entry name" value="PdtaS_GAF"/>
</dbReference>
<dbReference type="GO" id="GO:0000160">
    <property type="term" value="P:phosphorelay signal transduction system"/>
    <property type="evidence" value="ECO:0007669"/>
    <property type="project" value="UniProtKB-KW"/>
</dbReference>
<dbReference type="SUPFAM" id="SSF55874">
    <property type="entry name" value="ATPase domain of HSP90 chaperone/DNA topoisomerase II/histidine kinase"/>
    <property type="match status" value="1"/>
</dbReference>
<dbReference type="Gene3D" id="3.30.450.280">
    <property type="entry name" value="GAF domain"/>
    <property type="match status" value="1"/>
</dbReference>
<reference evidence="10 11" key="1">
    <citation type="submission" date="2015-06" db="EMBL/GenBank/DDBJ databases">
        <title>Draft genome sequence of beer spoilage bacterium Megasphaera cerevisiae type strain 20462.</title>
        <authorList>
            <person name="Kutumbaka K."/>
            <person name="Pasmowitz J."/>
            <person name="Mategko J."/>
            <person name="Reyes D."/>
            <person name="Friedrich A."/>
            <person name="Han S."/>
            <person name="Martens-Habbena W."/>
            <person name="Neal-McKinney J."/>
            <person name="Janagama H.K."/>
            <person name="Nadala C."/>
            <person name="Samadpour M."/>
        </authorList>
    </citation>
    <scope>NUCLEOTIDE SEQUENCE [LARGE SCALE GENOMIC DNA]</scope>
    <source>
        <strain evidence="10 11">DSM 20462</strain>
    </source>
</reference>
<evidence type="ECO:0000259" key="9">
    <source>
        <dbReference type="PROSITE" id="PS50109"/>
    </source>
</evidence>
<sequence length="474" mass="52658">MASIETICRSQSALSDVQIHILKNSEELLQFASDLSHRELLVFVPGRKEETLILAAHCIPLLQQIGDTSGKVSVGTVFAGYEEPIALRVLQTGQAMQGSKEIEYGHIEPLFSYPFVDNAGETIAVISFVGKVESNRDILTETAFLALQVPIEKDFRKLYCRLSVQDGVVLINCNGVIIYADEMADSIMHMRGHSGPLVGSNIYNTQTNLTGAKQALATHEGFVEDVTFGMVVFTRRVIPLLQRGKVHRVIAILTERTELYRKEEELMIKTSVIKEIHHRVKNNLQTIASLLRMQMRRTESQEAKDVLKESLNRILSIALVHETLSHHDEENIDISDVAKKLLLLLTHSLVSADCHVESSFSGETLFLPSDETVSLALVLNELITNAIIHGFEGQPAGKLDIMIENKEKHCTITVTDDGIGMEQSKKEDSQRKHLGMEIVRTLIEKDLKGTLEFTKGDPKGTKVCIIFPVAKGGN</sequence>
<dbReference type="SMART" id="SM00387">
    <property type="entry name" value="HATPase_c"/>
    <property type="match status" value="1"/>
</dbReference>
<dbReference type="InterPro" id="IPR011102">
    <property type="entry name" value="Sig_transdc_His_kinase_HWE"/>
</dbReference>
<keyword evidence="8" id="KW-0902">Two-component regulatory system</keyword>